<sequence length="57" mass="6367">MPQATFPLVQRDAYRWEIPPTARPGMRVPGIIYADASLARQIQEDQAVEQLANTATL</sequence>
<name>A0A537JAE5_9BACT</name>
<keyword evidence="1" id="KW-0436">Ligase</keyword>
<evidence type="ECO:0000313" key="1">
    <source>
        <dbReference type="EMBL" id="TMI80517.1"/>
    </source>
</evidence>
<dbReference type="EMBL" id="VBAN01000255">
    <property type="protein sequence ID" value="TMI80517.1"/>
    <property type="molecule type" value="Genomic_DNA"/>
</dbReference>
<organism evidence="1 2">
    <name type="scientific">Candidatus Segetimicrobium genomatis</name>
    <dbReference type="NCBI Taxonomy" id="2569760"/>
    <lineage>
        <taxon>Bacteria</taxon>
        <taxon>Bacillati</taxon>
        <taxon>Candidatus Sysuimicrobiota</taxon>
        <taxon>Candidatus Sysuimicrobiia</taxon>
        <taxon>Candidatus Sysuimicrobiales</taxon>
        <taxon>Candidatus Segetimicrobiaceae</taxon>
        <taxon>Candidatus Segetimicrobium</taxon>
    </lineage>
</organism>
<accession>A0A537JAE5</accession>
<dbReference type="InterPro" id="IPR036025">
    <property type="entry name" value="RtcB-like_sf"/>
</dbReference>
<gene>
    <name evidence="1" type="ORF">E6H03_08260</name>
</gene>
<proteinExistence type="predicted"/>
<dbReference type="AlphaFoldDB" id="A0A537JAE5"/>
<protein>
    <submittedName>
        <fullName evidence="1">RNA-splicing ligase RtcB</fullName>
    </submittedName>
</protein>
<dbReference type="GO" id="GO:0016874">
    <property type="term" value="F:ligase activity"/>
    <property type="evidence" value="ECO:0007669"/>
    <property type="project" value="UniProtKB-KW"/>
</dbReference>
<feature type="non-terminal residue" evidence="1">
    <location>
        <position position="57"/>
    </location>
</feature>
<comment type="caution">
    <text evidence="1">The sequence shown here is derived from an EMBL/GenBank/DDBJ whole genome shotgun (WGS) entry which is preliminary data.</text>
</comment>
<dbReference type="GO" id="GO:0006396">
    <property type="term" value="P:RNA processing"/>
    <property type="evidence" value="ECO:0007669"/>
    <property type="project" value="InterPro"/>
</dbReference>
<dbReference type="Gene3D" id="3.90.1860.10">
    <property type="entry name" value="tRNA-splicing ligase RtcB"/>
    <property type="match status" value="1"/>
</dbReference>
<reference evidence="1 2" key="1">
    <citation type="journal article" date="2019" name="Nat. Microbiol.">
        <title>Mediterranean grassland soil C-N compound turnover is dependent on rainfall and depth, and is mediated by genomically divergent microorganisms.</title>
        <authorList>
            <person name="Diamond S."/>
            <person name="Andeer P.F."/>
            <person name="Li Z."/>
            <person name="Crits-Christoph A."/>
            <person name="Burstein D."/>
            <person name="Anantharaman K."/>
            <person name="Lane K.R."/>
            <person name="Thomas B.C."/>
            <person name="Pan C."/>
            <person name="Northen T.R."/>
            <person name="Banfield J.F."/>
        </authorList>
    </citation>
    <scope>NUCLEOTIDE SEQUENCE [LARGE SCALE GENOMIC DNA]</scope>
    <source>
        <strain evidence="1">NP_6</strain>
    </source>
</reference>
<dbReference type="SUPFAM" id="SSF103365">
    <property type="entry name" value="Hypothetical protein PH1602"/>
    <property type="match status" value="1"/>
</dbReference>
<evidence type="ECO:0000313" key="2">
    <source>
        <dbReference type="Proteomes" id="UP000318093"/>
    </source>
</evidence>
<dbReference type="Proteomes" id="UP000318093">
    <property type="component" value="Unassembled WGS sequence"/>
</dbReference>